<protein>
    <recommendedName>
        <fullName evidence="1">SEP domain-containing protein</fullName>
    </recommendedName>
</protein>
<dbReference type="PANTHER" id="PTHR23333">
    <property type="entry name" value="UBX DOMAIN CONTAINING PROTEIN"/>
    <property type="match status" value="1"/>
</dbReference>
<evidence type="ECO:0000259" key="1">
    <source>
        <dbReference type="PROSITE" id="PS51399"/>
    </source>
</evidence>
<dbReference type="GO" id="GO:0043130">
    <property type="term" value="F:ubiquitin binding"/>
    <property type="evidence" value="ECO:0007669"/>
    <property type="project" value="TreeGrafter"/>
</dbReference>
<evidence type="ECO:0000313" key="2">
    <source>
        <dbReference type="EMBL" id="KAG5178642.1"/>
    </source>
</evidence>
<proteinExistence type="predicted"/>
<gene>
    <name evidence="2" type="ORF">JKP88DRAFT_158683</name>
</gene>
<dbReference type="GO" id="GO:0043161">
    <property type="term" value="P:proteasome-mediated ubiquitin-dependent protein catabolic process"/>
    <property type="evidence" value="ECO:0007669"/>
    <property type="project" value="TreeGrafter"/>
</dbReference>
<feature type="domain" description="SEP" evidence="1">
    <location>
        <begin position="115"/>
        <end position="175"/>
    </location>
</feature>
<dbReference type="Proteomes" id="UP000664859">
    <property type="component" value="Unassembled WGS sequence"/>
</dbReference>
<dbReference type="PROSITE" id="PS51399">
    <property type="entry name" value="SEP"/>
    <property type="match status" value="1"/>
</dbReference>
<accession>A0A835YRC6</accession>
<keyword evidence="3" id="KW-1185">Reference proteome</keyword>
<dbReference type="OrthoDB" id="25887at2759"/>
<comment type="caution">
    <text evidence="2">The sequence shown here is derived from an EMBL/GenBank/DDBJ whole genome shotgun (WGS) entry which is preliminary data.</text>
</comment>
<evidence type="ECO:0000313" key="3">
    <source>
        <dbReference type="Proteomes" id="UP000664859"/>
    </source>
</evidence>
<dbReference type="EMBL" id="JAFCMP010000514">
    <property type="protein sequence ID" value="KAG5178642.1"/>
    <property type="molecule type" value="Genomic_DNA"/>
</dbReference>
<dbReference type="InterPro" id="IPR012989">
    <property type="entry name" value="SEP_domain"/>
</dbReference>
<dbReference type="Gene3D" id="3.30.420.210">
    <property type="entry name" value="SEP domain"/>
    <property type="match status" value="1"/>
</dbReference>
<name>A0A835YRC6_9STRA</name>
<organism evidence="2 3">
    <name type="scientific">Tribonema minus</name>
    <dbReference type="NCBI Taxonomy" id="303371"/>
    <lineage>
        <taxon>Eukaryota</taxon>
        <taxon>Sar</taxon>
        <taxon>Stramenopiles</taxon>
        <taxon>Ochrophyta</taxon>
        <taxon>PX clade</taxon>
        <taxon>Xanthophyceae</taxon>
        <taxon>Tribonematales</taxon>
        <taxon>Tribonemataceae</taxon>
        <taxon>Tribonema</taxon>
    </lineage>
</organism>
<dbReference type="AlphaFoldDB" id="A0A835YRC6"/>
<reference evidence="2" key="1">
    <citation type="submission" date="2021-02" db="EMBL/GenBank/DDBJ databases">
        <title>First Annotated Genome of the Yellow-green Alga Tribonema minus.</title>
        <authorList>
            <person name="Mahan K.M."/>
        </authorList>
    </citation>
    <scope>NUCLEOTIDE SEQUENCE</scope>
    <source>
        <strain evidence="2">UTEX B ZZ1240</strain>
    </source>
</reference>
<dbReference type="PANTHER" id="PTHR23333:SF4">
    <property type="entry name" value="UBX DOMAIN-CONTAINING PROTEIN 11"/>
    <property type="match status" value="1"/>
</dbReference>
<sequence>MRQLDAATGGNAAPLLAAERENQRLRRQVEEMETFLNDYGLKWVGTSSGGGGDAPPPPIDTDRDVLLPWTEGAATVPQLDLDLLIARIHDLNTIILEERGGGVVRSGRRARLSRPDTVALSIYADGLSLGGEGSCLRRYDAVDTQAFIRDVLDGFFPSELRRRYPDGFLTEVQDR</sequence>
<dbReference type="InterPro" id="IPR036241">
    <property type="entry name" value="NSFL1C_SEP_dom_sf"/>
</dbReference>
<dbReference type="SUPFAM" id="SSF102848">
    <property type="entry name" value="NSFL1 (p97 ATPase) cofactor p47, SEP domain"/>
    <property type="match status" value="1"/>
</dbReference>
<feature type="non-terminal residue" evidence="2">
    <location>
        <position position="175"/>
    </location>
</feature>